<sequence length="144" mass="16694">MFNERRMFCKYIGSGSSRNVFDLGNGYVMKVAKNLAGIAQNRVEYQISSMDSSDLFAKVMQVSSNFNYLVMQKADKINSITDILYYFNVRSIDELFSLREFQNIVYRYNLLANDLCRTSSWGIVNGEPVIIDYGFTREVSARYY</sequence>
<dbReference type="Proteomes" id="UP001141183">
    <property type="component" value="Unassembled WGS sequence"/>
</dbReference>
<comment type="caution">
    <text evidence="1">The sequence shown here is derived from an EMBL/GenBank/DDBJ whole genome shotgun (WGS) entry which is preliminary data.</text>
</comment>
<evidence type="ECO:0000313" key="2">
    <source>
        <dbReference type="Proteomes" id="UP001141183"/>
    </source>
</evidence>
<dbReference type="AlphaFoldDB" id="A0A9X4B0V6"/>
<reference evidence="1" key="1">
    <citation type="submission" date="2022-05" db="EMBL/GenBank/DDBJ databases">
        <title>Draft genome sequence of Clostridium tertium strain CP3 isolated from Peru.</title>
        <authorList>
            <person name="Hurtado R."/>
            <person name="Lima L."/>
            <person name="Sousa T."/>
            <person name="Jaiswal A.K."/>
            <person name="Tiwari S."/>
            <person name="Maturrano L."/>
            <person name="Brenig B."/>
            <person name="Azevedo V."/>
        </authorList>
    </citation>
    <scope>NUCLEOTIDE SEQUENCE</scope>
    <source>
        <strain evidence="1">CP3</strain>
    </source>
</reference>
<organism evidence="1 2">
    <name type="scientific">Clostridium tertium</name>
    <dbReference type="NCBI Taxonomy" id="1559"/>
    <lineage>
        <taxon>Bacteria</taxon>
        <taxon>Bacillati</taxon>
        <taxon>Bacillota</taxon>
        <taxon>Clostridia</taxon>
        <taxon>Eubacteriales</taxon>
        <taxon>Clostridiaceae</taxon>
        <taxon>Clostridium</taxon>
    </lineage>
</organism>
<dbReference type="GeneID" id="93042238"/>
<protein>
    <submittedName>
        <fullName evidence="1">Uncharacterized protein</fullName>
    </submittedName>
</protein>
<accession>A0A9X4B0V6</accession>
<keyword evidence="2" id="KW-1185">Reference proteome</keyword>
<name>A0A9X4B0V6_9CLOT</name>
<evidence type="ECO:0000313" key="1">
    <source>
        <dbReference type="EMBL" id="MDC4238851.1"/>
    </source>
</evidence>
<dbReference type="RefSeq" id="WP_008679970.1">
    <property type="nucleotide sequence ID" value="NZ_BAAACM010000002.1"/>
</dbReference>
<proteinExistence type="predicted"/>
<dbReference type="EMBL" id="JAMRYU010000001">
    <property type="protein sequence ID" value="MDC4238851.1"/>
    <property type="molecule type" value="Genomic_DNA"/>
</dbReference>
<gene>
    <name evidence="1" type="ORF">NE398_01535</name>
</gene>